<evidence type="ECO:0000313" key="3">
    <source>
        <dbReference type="Proteomes" id="UP000515208"/>
    </source>
</evidence>
<dbReference type="GO" id="GO:0005886">
    <property type="term" value="C:plasma membrane"/>
    <property type="evidence" value="ECO:0007669"/>
    <property type="project" value="TreeGrafter"/>
</dbReference>
<dbReference type="KEGG" id="bbis:104989439"/>
<feature type="transmembrane region" description="Helical" evidence="2">
    <location>
        <begin position="69"/>
        <end position="91"/>
    </location>
</feature>
<dbReference type="PANTHER" id="PTHR17068:SF16">
    <property type="entry name" value="MARVEL DOMAIN-CONTAINING PROTEIN"/>
    <property type="match status" value="1"/>
</dbReference>
<evidence type="ECO:0000313" key="4">
    <source>
        <dbReference type="RefSeq" id="XP_010839421.1"/>
    </source>
</evidence>
<accession>A0A6P3HB54</accession>
<dbReference type="OrthoDB" id="9719353at2759"/>
<feature type="region of interest" description="Disordered" evidence="1">
    <location>
        <begin position="108"/>
        <end position="128"/>
    </location>
</feature>
<feature type="compositionally biased region" description="Low complexity" evidence="1">
    <location>
        <begin position="118"/>
        <end position="128"/>
    </location>
</feature>
<dbReference type="RefSeq" id="XP_010839421.1">
    <property type="nucleotide sequence ID" value="XM_010841119.1"/>
</dbReference>
<evidence type="ECO:0000256" key="2">
    <source>
        <dbReference type="SAM" id="Phobius"/>
    </source>
</evidence>
<sequence length="249" mass="27467">MFIWCIWFTVTLTIFIVEFCELRSRLPFSWGGFLCAHAFYFSITCLSKTIIFGATYIKFLPPGSAQNRVITATAFAFVTAVLYAIEAFWIISSLEAWSGSSQPSRACAGGQRTMLTGSSSPSSAAPTSISISQPYVRGCVLHMLPPGRSCELHSEAFCSSQRQKALFPTCILSEQTVLSVLLYPSALVLCQLHQFNKKPDGQPQWSSDVSCSNRHTCLACGWDQRLAVAVLSSCCLMWLTLSAWTVRLL</sequence>
<reference evidence="4" key="1">
    <citation type="submission" date="2025-08" db="UniProtKB">
        <authorList>
            <consortium name="RefSeq"/>
        </authorList>
    </citation>
    <scope>IDENTIFICATION</scope>
    <source>
        <tissue evidence="4">Blood</tissue>
    </source>
</reference>
<keyword evidence="2" id="KW-1133">Transmembrane helix</keyword>
<keyword evidence="2" id="KW-0812">Transmembrane</keyword>
<feature type="transmembrane region" description="Helical" evidence="2">
    <location>
        <begin position="30"/>
        <end position="57"/>
    </location>
</feature>
<dbReference type="Proteomes" id="UP000515208">
    <property type="component" value="Unplaced"/>
</dbReference>
<keyword evidence="2" id="KW-0472">Membrane</keyword>
<dbReference type="InterPro" id="IPR047123">
    <property type="entry name" value="MYADM-like"/>
</dbReference>
<dbReference type="GeneID" id="104989439"/>
<proteinExistence type="predicted"/>
<gene>
    <name evidence="4" type="primary">LOC104989439</name>
</gene>
<dbReference type="AlphaFoldDB" id="A0A6P3HB54"/>
<keyword evidence="3" id="KW-1185">Reference proteome</keyword>
<name>A0A6P3HB54_BISBB</name>
<dbReference type="GO" id="GO:0005911">
    <property type="term" value="C:cell-cell junction"/>
    <property type="evidence" value="ECO:0007669"/>
    <property type="project" value="TreeGrafter"/>
</dbReference>
<dbReference type="PANTHER" id="PTHR17068">
    <property type="entry name" value="MYELOID-ASSOCIATED DIFFERENTIATION MARKER MYADM FAMILY MEMBER"/>
    <property type="match status" value="1"/>
</dbReference>
<evidence type="ECO:0000256" key="1">
    <source>
        <dbReference type="SAM" id="MobiDB-lite"/>
    </source>
</evidence>
<organism evidence="3 4">
    <name type="scientific">Bison bison bison</name>
    <name type="common">North American plains bison</name>
    <dbReference type="NCBI Taxonomy" id="43346"/>
    <lineage>
        <taxon>Eukaryota</taxon>
        <taxon>Metazoa</taxon>
        <taxon>Chordata</taxon>
        <taxon>Craniata</taxon>
        <taxon>Vertebrata</taxon>
        <taxon>Euteleostomi</taxon>
        <taxon>Mammalia</taxon>
        <taxon>Eutheria</taxon>
        <taxon>Laurasiatheria</taxon>
        <taxon>Artiodactyla</taxon>
        <taxon>Ruminantia</taxon>
        <taxon>Pecora</taxon>
        <taxon>Bovidae</taxon>
        <taxon>Bovinae</taxon>
        <taxon>Bison</taxon>
    </lineage>
</organism>
<protein>
    <submittedName>
        <fullName evidence="4">Myeloid-associated differentiation marker-like</fullName>
    </submittedName>
</protein>